<dbReference type="Proteomes" id="UP000431269">
    <property type="component" value="Chromosome"/>
</dbReference>
<evidence type="ECO:0000256" key="1">
    <source>
        <dbReference type="ARBA" id="ARBA00022603"/>
    </source>
</evidence>
<dbReference type="PANTHER" id="PTHR43648">
    <property type="entry name" value="ELECTRON TRANSFER FLAVOPROTEIN BETA SUBUNIT LYSINE METHYLTRANSFERASE"/>
    <property type="match status" value="1"/>
</dbReference>
<evidence type="ECO:0000313" key="3">
    <source>
        <dbReference type="EMBL" id="QGZ94503.1"/>
    </source>
</evidence>
<dbReference type="Gene3D" id="3.40.50.150">
    <property type="entry name" value="Vaccinia Virus protein VP39"/>
    <property type="match status" value="1"/>
</dbReference>
<dbReference type="GO" id="GO:0005840">
    <property type="term" value="C:ribosome"/>
    <property type="evidence" value="ECO:0007669"/>
    <property type="project" value="UniProtKB-KW"/>
</dbReference>
<dbReference type="SUPFAM" id="SSF53335">
    <property type="entry name" value="S-adenosyl-L-methionine-dependent methyltransferases"/>
    <property type="match status" value="1"/>
</dbReference>
<protein>
    <submittedName>
        <fullName evidence="3">Ribosomal protein L11 methyltransferase</fullName>
        <ecNumber evidence="3">2.1.1.-</ecNumber>
    </submittedName>
</protein>
<proteinExistence type="predicted"/>
<keyword evidence="3" id="KW-0687">Ribonucleoprotein</keyword>
<dbReference type="GO" id="GO:0032259">
    <property type="term" value="P:methylation"/>
    <property type="evidence" value="ECO:0007669"/>
    <property type="project" value="UniProtKB-KW"/>
</dbReference>
<dbReference type="PANTHER" id="PTHR43648:SF1">
    <property type="entry name" value="ELECTRON TRANSFER FLAVOPROTEIN BETA SUBUNIT LYSINE METHYLTRANSFERASE"/>
    <property type="match status" value="1"/>
</dbReference>
<organism evidence="3 4">
    <name type="scientific">Terricaulis silvestris</name>
    <dbReference type="NCBI Taxonomy" id="2686094"/>
    <lineage>
        <taxon>Bacteria</taxon>
        <taxon>Pseudomonadati</taxon>
        <taxon>Pseudomonadota</taxon>
        <taxon>Alphaproteobacteria</taxon>
        <taxon>Caulobacterales</taxon>
        <taxon>Caulobacteraceae</taxon>
        <taxon>Terricaulis</taxon>
    </lineage>
</organism>
<dbReference type="EC" id="2.1.1.-" evidence="3"/>
<dbReference type="InterPro" id="IPR050078">
    <property type="entry name" value="Ribosomal_L11_MeTrfase_PrmA"/>
</dbReference>
<dbReference type="AlphaFoldDB" id="A0A6I6MTM3"/>
<keyword evidence="2 3" id="KW-0808">Transferase</keyword>
<dbReference type="InterPro" id="IPR029063">
    <property type="entry name" value="SAM-dependent_MTases_sf"/>
</dbReference>
<name>A0A6I6MTM3_9CAUL</name>
<evidence type="ECO:0000256" key="2">
    <source>
        <dbReference type="ARBA" id="ARBA00022679"/>
    </source>
</evidence>
<keyword evidence="4" id="KW-1185">Reference proteome</keyword>
<dbReference type="EMBL" id="CP047045">
    <property type="protein sequence ID" value="QGZ94503.1"/>
    <property type="molecule type" value="Genomic_DNA"/>
</dbReference>
<gene>
    <name evidence="3" type="primary">prmA_1</name>
    <name evidence="3" type="ORF">DSM104635_01322</name>
</gene>
<accession>A0A6I6MTM3</accession>
<dbReference type="Pfam" id="PF06325">
    <property type="entry name" value="PrmA"/>
    <property type="match status" value="1"/>
</dbReference>
<dbReference type="RefSeq" id="WP_158765437.1">
    <property type="nucleotide sequence ID" value="NZ_CP047045.1"/>
</dbReference>
<keyword evidence="1 3" id="KW-0489">Methyltransferase</keyword>
<reference evidence="4" key="1">
    <citation type="submission" date="2019-12" db="EMBL/GenBank/DDBJ databases">
        <title>Complete genome of Terracaulis silvestris 0127_4.</title>
        <authorList>
            <person name="Vieira S."/>
            <person name="Riedel T."/>
            <person name="Sproer C."/>
            <person name="Pascual J."/>
            <person name="Boedeker C."/>
            <person name="Overmann J."/>
        </authorList>
    </citation>
    <scope>NUCLEOTIDE SEQUENCE [LARGE SCALE GENOMIC DNA]</scope>
    <source>
        <strain evidence="4">0127_4</strain>
    </source>
</reference>
<dbReference type="KEGG" id="tsv:DSM104635_01322"/>
<keyword evidence="3" id="KW-0689">Ribosomal protein</keyword>
<evidence type="ECO:0000313" key="4">
    <source>
        <dbReference type="Proteomes" id="UP000431269"/>
    </source>
</evidence>
<dbReference type="GO" id="GO:0016279">
    <property type="term" value="F:protein-lysine N-methyltransferase activity"/>
    <property type="evidence" value="ECO:0007669"/>
    <property type="project" value="TreeGrafter"/>
</dbReference>
<sequence>MISDVPAFIRENTRVLAPSHVPELKLYLADDAVALWQMTEEQLGELGLAPPFWAFAWAGGQALARYVLDQPETARGKRVLDVASGSGLVAIAAMKAGAATALAVDIDAFAAHAAVLNAALNDVVVATSDSDPVGAPTDAEIILVGDLFYDRDLAPRVLEWLIAQQSDGKTVLIGDPGRTYLPRDNLEQIAAYDIPVTRALEDAEVKRAAVWRLRA</sequence>